<reference evidence="3 4" key="1">
    <citation type="submission" date="2023-02" db="EMBL/GenBank/DDBJ databases">
        <title>Genome sequence of Sphingobacterium sp. KACC 22765.</title>
        <authorList>
            <person name="Kim S."/>
            <person name="Heo J."/>
            <person name="Kwon S.-W."/>
        </authorList>
    </citation>
    <scope>NUCLEOTIDE SEQUENCE [LARGE SCALE GENOMIC DNA]</scope>
    <source>
        <strain evidence="3 4">KACC 22765</strain>
    </source>
</reference>
<evidence type="ECO:0000259" key="2">
    <source>
        <dbReference type="Pfam" id="PF06439"/>
    </source>
</evidence>
<dbReference type="Pfam" id="PF06439">
    <property type="entry name" value="3keto-disac_hyd"/>
    <property type="match status" value="1"/>
</dbReference>
<feature type="chain" id="PRO_5046683606" evidence="1">
    <location>
        <begin position="21"/>
        <end position="238"/>
    </location>
</feature>
<dbReference type="Proteomes" id="UP001221558">
    <property type="component" value="Chromosome"/>
</dbReference>
<dbReference type="RefSeq" id="WP_274267661.1">
    <property type="nucleotide sequence ID" value="NZ_CP117880.1"/>
</dbReference>
<dbReference type="EMBL" id="CP117880">
    <property type="protein sequence ID" value="WDF68933.1"/>
    <property type="molecule type" value="Genomic_DNA"/>
</dbReference>
<feature type="domain" description="3-keto-alpha-glucoside-1,2-lyase/3-keto-2-hydroxy-glucal hydratase" evidence="2">
    <location>
        <begin position="34"/>
        <end position="236"/>
    </location>
</feature>
<keyword evidence="1" id="KW-0732">Signal</keyword>
<dbReference type="Gene3D" id="2.60.120.560">
    <property type="entry name" value="Exo-inulinase, domain 1"/>
    <property type="match status" value="1"/>
</dbReference>
<dbReference type="InterPro" id="IPR010496">
    <property type="entry name" value="AL/BT2_dom"/>
</dbReference>
<evidence type="ECO:0000256" key="1">
    <source>
        <dbReference type="SAM" id="SignalP"/>
    </source>
</evidence>
<sequence length="238" mass="27123">MKFLLIIALLSFVCCKPAQEQNNRLTAMEEADHWTLLFDGKSLDGWHIYNEGNIDSKWTVNNGELVCDPKKKTGIFGDLVTDSSFQDFELLVEWKVSKGGNSGVFINVKEDSSYAATFATGLEMQLLDNTYAEHRHQIDSTHWAGCLYAVDCIGKNSQPMPHNEWNKSRIVQQNGKVTFWLNDKLTFERQTQTEEFKALTQKGSMKAYPDFAKYPSGKIALQNHTDSVAFRNIKIKRI</sequence>
<keyword evidence="4" id="KW-1185">Reference proteome</keyword>
<name>A0ABY7WIC7_9SPHI</name>
<accession>A0ABY7WIC7</accession>
<proteinExistence type="predicted"/>
<gene>
    <name evidence="3" type="ORF">PQ465_00830</name>
</gene>
<feature type="signal peptide" evidence="1">
    <location>
        <begin position="1"/>
        <end position="20"/>
    </location>
</feature>
<evidence type="ECO:0000313" key="3">
    <source>
        <dbReference type="EMBL" id="WDF68933.1"/>
    </source>
</evidence>
<organism evidence="3 4">
    <name type="scientific">Sphingobacterium oryzagri</name>
    <dbReference type="NCBI Taxonomy" id="3025669"/>
    <lineage>
        <taxon>Bacteria</taxon>
        <taxon>Pseudomonadati</taxon>
        <taxon>Bacteroidota</taxon>
        <taxon>Sphingobacteriia</taxon>
        <taxon>Sphingobacteriales</taxon>
        <taxon>Sphingobacteriaceae</taxon>
        <taxon>Sphingobacterium</taxon>
    </lineage>
</organism>
<evidence type="ECO:0000313" key="4">
    <source>
        <dbReference type="Proteomes" id="UP001221558"/>
    </source>
</evidence>
<protein>
    <submittedName>
        <fullName evidence="3">DUF1080 domain-containing protein</fullName>
    </submittedName>
</protein>